<dbReference type="InterPro" id="IPR050452">
    <property type="entry name" value="Metacaspase"/>
</dbReference>
<dbReference type="PANTHER" id="PTHR48104:SF30">
    <property type="entry name" value="METACASPASE-1"/>
    <property type="match status" value="1"/>
</dbReference>
<comment type="similarity">
    <text evidence="1">Belongs to the peptidase C14B family.</text>
</comment>
<dbReference type="AlphaFoldDB" id="A0A8T0IK63"/>
<dbReference type="GO" id="GO:0006508">
    <property type="term" value="P:proteolysis"/>
    <property type="evidence" value="ECO:0007669"/>
    <property type="project" value="InterPro"/>
</dbReference>
<reference evidence="4" key="1">
    <citation type="submission" date="2020-06" db="EMBL/GenBank/DDBJ databases">
        <title>WGS assembly of Ceratodon purpureus strain R40.</title>
        <authorList>
            <person name="Carey S.B."/>
            <person name="Jenkins J."/>
            <person name="Shu S."/>
            <person name="Lovell J.T."/>
            <person name="Sreedasyam A."/>
            <person name="Maumus F."/>
            <person name="Tiley G.P."/>
            <person name="Fernandez-Pozo N."/>
            <person name="Barry K."/>
            <person name="Chen C."/>
            <person name="Wang M."/>
            <person name="Lipzen A."/>
            <person name="Daum C."/>
            <person name="Saski C.A."/>
            <person name="Payton A.C."/>
            <person name="Mcbreen J.C."/>
            <person name="Conrad R.E."/>
            <person name="Kollar L.M."/>
            <person name="Olsson S."/>
            <person name="Huttunen S."/>
            <person name="Landis J.B."/>
            <person name="Wickett N.J."/>
            <person name="Johnson M.G."/>
            <person name="Rensing S.A."/>
            <person name="Grimwood J."/>
            <person name="Schmutz J."/>
            <person name="Mcdaniel S.F."/>
        </authorList>
    </citation>
    <scope>NUCLEOTIDE SEQUENCE</scope>
    <source>
        <strain evidence="4">R40</strain>
    </source>
</reference>
<feature type="region of interest" description="Disordered" evidence="2">
    <location>
        <begin position="214"/>
        <end position="261"/>
    </location>
</feature>
<proteinExistence type="inferred from homology"/>
<evidence type="ECO:0000313" key="4">
    <source>
        <dbReference type="EMBL" id="KAG0583349.1"/>
    </source>
</evidence>
<evidence type="ECO:0000313" key="5">
    <source>
        <dbReference type="Proteomes" id="UP000822688"/>
    </source>
</evidence>
<dbReference type="Pfam" id="PF00656">
    <property type="entry name" value="Peptidase_C14"/>
    <property type="match status" value="1"/>
</dbReference>
<evidence type="ECO:0000259" key="3">
    <source>
        <dbReference type="Pfam" id="PF00656"/>
    </source>
</evidence>
<dbReference type="InterPro" id="IPR029030">
    <property type="entry name" value="Caspase-like_dom_sf"/>
</dbReference>
<dbReference type="Proteomes" id="UP000822688">
    <property type="component" value="Chromosome 3"/>
</dbReference>
<evidence type="ECO:0000256" key="1">
    <source>
        <dbReference type="ARBA" id="ARBA00009005"/>
    </source>
</evidence>
<protein>
    <recommendedName>
        <fullName evidence="3">Peptidase C14 caspase domain-containing protein</fullName>
    </recommendedName>
</protein>
<dbReference type="GO" id="GO:0005737">
    <property type="term" value="C:cytoplasm"/>
    <property type="evidence" value="ECO:0007669"/>
    <property type="project" value="TreeGrafter"/>
</dbReference>
<feature type="compositionally biased region" description="Low complexity" evidence="2">
    <location>
        <begin position="352"/>
        <end position="364"/>
    </location>
</feature>
<dbReference type="Gene3D" id="3.40.50.12660">
    <property type="match status" value="2"/>
</dbReference>
<dbReference type="GO" id="GO:0004197">
    <property type="term" value="F:cysteine-type endopeptidase activity"/>
    <property type="evidence" value="ECO:0007669"/>
    <property type="project" value="InterPro"/>
</dbReference>
<evidence type="ECO:0000256" key="2">
    <source>
        <dbReference type="SAM" id="MobiDB-lite"/>
    </source>
</evidence>
<organism evidence="4 5">
    <name type="scientific">Ceratodon purpureus</name>
    <name type="common">Fire moss</name>
    <name type="synonym">Dicranum purpureum</name>
    <dbReference type="NCBI Taxonomy" id="3225"/>
    <lineage>
        <taxon>Eukaryota</taxon>
        <taxon>Viridiplantae</taxon>
        <taxon>Streptophyta</taxon>
        <taxon>Embryophyta</taxon>
        <taxon>Bryophyta</taxon>
        <taxon>Bryophytina</taxon>
        <taxon>Bryopsida</taxon>
        <taxon>Dicranidae</taxon>
        <taxon>Pseudoditrichales</taxon>
        <taxon>Ditrichaceae</taxon>
        <taxon>Ceratodon</taxon>
    </lineage>
</organism>
<dbReference type="PANTHER" id="PTHR48104">
    <property type="entry name" value="METACASPASE-4"/>
    <property type="match status" value="1"/>
</dbReference>
<feature type="compositionally biased region" description="Basic and acidic residues" evidence="2">
    <location>
        <begin position="231"/>
        <end position="261"/>
    </location>
</feature>
<gene>
    <name evidence="4" type="ORF">KC19_3G129200</name>
</gene>
<comment type="caution">
    <text evidence="4">The sequence shown here is derived from an EMBL/GenBank/DDBJ whole genome shotgun (WGS) entry which is preliminary data.</text>
</comment>
<sequence>MAKKALLVGCNYPGTKVELHGCANDAKRMYKTLISRFGFDESDILVLLDTDESGMQPTGANIRSSLAKMIRGVEPGDVLVFHYSGHGTQVPAEGGALDETGAEEAIVPTDMNLLTDDDFREVVNRIPPGATFTFISDSCHSGGLIDSAKEQIGGSSALISGGAHSHGFAGLGDVGGDGGFMGLVSQGLQSFGNRDLQSRDFHFSHDSIENRIEERVNRYRSEGDGEPQEESYERHGGRRSEWGDPAEGHGGRGRDQYEEYSHSVKSREIPIAMLTQILGERTGHKVDVGNIRTTLFDMFGDDASPTVKMFAKMALEQLRKRGGNQEGVMGAVSSLATQFLAAKLEGEDSEQAAHNGAPAENAAHFRPRPRRGGRSLDVGILLSGCQPNETSADAKPAHGESYGAFSNAIQAVLSETDAALSNRELVLQVRKKLESQGFKQHPCLYCADDKADAVFIGN</sequence>
<dbReference type="InterPro" id="IPR011600">
    <property type="entry name" value="Pept_C14_caspase"/>
</dbReference>
<feature type="domain" description="Peptidase C14 caspase" evidence="3">
    <location>
        <begin position="3"/>
        <end position="447"/>
    </location>
</feature>
<name>A0A8T0IK63_CERPU</name>
<feature type="region of interest" description="Disordered" evidence="2">
    <location>
        <begin position="347"/>
        <end position="371"/>
    </location>
</feature>
<dbReference type="SUPFAM" id="SSF52129">
    <property type="entry name" value="Caspase-like"/>
    <property type="match status" value="1"/>
</dbReference>
<keyword evidence="5" id="KW-1185">Reference proteome</keyword>
<dbReference type="EMBL" id="CM026423">
    <property type="protein sequence ID" value="KAG0583349.1"/>
    <property type="molecule type" value="Genomic_DNA"/>
</dbReference>
<accession>A0A8T0IK63</accession>
<feature type="compositionally biased region" description="Basic and acidic residues" evidence="2">
    <location>
        <begin position="214"/>
        <end position="223"/>
    </location>
</feature>